<evidence type="ECO:0000256" key="1">
    <source>
        <dbReference type="SAM" id="Phobius"/>
    </source>
</evidence>
<name>A0AAN7GSQ8_9PEZI</name>
<dbReference type="Proteomes" id="UP001301958">
    <property type="component" value="Unassembled WGS sequence"/>
</dbReference>
<proteinExistence type="predicted"/>
<reference evidence="2" key="2">
    <citation type="submission" date="2023-05" db="EMBL/GenBank/DDBJ databases">
        <authorList>
            <consortium name="Lawrence Berkeley National Laboratory"/>
            <person name="Steindorff A."/>
            <person name="Hensen N."/>
            <person name="Bonometti L."/>
            <person name="Westerberg I."/>
            <person name="Brannstrom I.O."/>
            <person name="Guillou S."/>
            <person name="Cros-Aarteil S."/>
            <person name="Calhoun S."/>
            <person name="Haridas S."/>
            <person name="Kuo A."/>
            <person name="Mondo S."/>
            <person name="Pangilinan J."/>
            <person name="Riley R."/>
            <person name="Labutti K."/>
            <person name="Andreopoulos B."/>
            <person name="Lipzen A."/>
            <person name="Chen C."/>
            <person name="Yanf M."/>
            <person name="Daum C."/>
            <person name="Ng V."/>
            <person name="Clum A."/>
            <person name="Ohm R."/>
            <person name="Martin F."/>
            <person name="Silar P."/>
            <person name="Natvig D."/>
            <person name="Lalanne C."/>
            <person name="Gautier V."/>
            <person name="Ament-Velasquez S.L."/>
            <person name="Kruys A."/>
            <person name="Hutchinson M.I."/>
            <person name="Powell A.J."/>
            <person name="Barry K."/>
            <person name="Miller A.N."/>
            <person name="Grigoriev I.V."/>
            <person name="Debuchy R."/>
            <person name="Gladieux P."/>
            <person name="Thoren M.H."/>
            <person name="Johannesson H."/>
        </authorList>
    </citation>
    <scope>NUCLEOTIDE SEQUENCE</scope>
    <source>
        <strain evidence="2">CBS 990.96</strain>
    </source>
</reference>
<accession>A0AAN7GSQ8</accession>
<keyword evidence="1" id="KW-1133">Transmembrane helix</keyword>
<reference evidence="2" key="1">
    <citation type="journal article" date="2023" name="Mol. Phylogenet. Evol.">
        <title>Genome-scale phylogeny and comparative genomics of the fungal order Sordariales.</title>
        <authorList>
            <person name="Hensen N."/>
            <person name="Bonometti L."/>
            <person name="Westerberg I."/>
            <person name="Brannstrom I.O."/>
            <person name="Guillou S."/>
            <person name="Cros-Aarteil S."/>
            <person name="Calhoun S."/>
            <person name="Haridas S."/>
            <person name="Kuo A."/>
            <person name="Mondo S."/>
            <person name="Pangilinan J."/>
            <person name="Riley R."/>
            <person name="LaButti K."/>
            <person name="Andreopoulos B."/>
            <person name="Lipzen A."/>
            <person name="Chen C."/>
            <person name="Yan M."/>
            <person name="Daum C."/>
            <person name="Ng V."/>
            <person name="Clum A."/>
            <person name="Steindorff A."/>
            <person name="Ohm R.A."/>
            <person name="Martin F."/>
            <person name="Silar P."/>
            <person name="Natvig D.O."/>
            <person name="Lalanne C."/>
            <person name="Gautier V."/>
            <person name="Ament-Velasquez S.L."/>
            <person name="Kruys A."/>
            <person name="Hutchinson M.I."/>
            <person name="Powell A.J."/>
            <person name="Barry K."/>
            <person name="Miller A.N."/>
            <person name="Grigoriev I.V."/>
            <person name="Debuchy R."/>
            <person name="Gladieux P."/>
            <person name="Hiltunen Thoren M."/>
            <person name="Johannesson H."/>
        </authorList>
    </citation>
    <scope>NUCLEOTIDE SEQUENCE</scope>
    <source>
        <strain evidence="2">CBS 990.96</strain>
    </source>
</reference>
<sequence length="219" mass="24406">MVPFPKPKFPLRTASKERPSLELYTGTEKPEPRKKFRTPRLGPLGVIFLVLRLCIFGFLIATLALFANGMNRIAATHQARPPAEILGGITVSTIACIYVVTTFILYQVNWMPHLLTGIIDTLFFIASIVVAALLGKRFPKLNCGTLLPTKYDLATHLKHNQNKYSAFVTFDKQSCNDSKAVWGIYIALCLLFLVSAPVCVALWNRVRRDSKKGPVDLDA</sequence>
<evidence type="ECO:0008006" key="4">
    <source>
        <dbReference type="Google" id="ProtNLM"/>
    </source>
</evidence>
<comment type="caution">
    <text evidence="2">The sequence shown here is derived from an EMBL/GenBank/DDBJ whole genome shotgun (WGS) entry which is preliminary data.</text>
</comment>
<dbReference type="EMBL" id="MU865418">
    <property type="protein sequence ID" value="KAK4223683.1"/>
    <property type="molecule type" value="Genomic_DNA"/>
</dbReference>
<dbReference type="AlphaFoldDB" id="A0AAN7GSQ8"/>
<keyword evidence="3" id="KW-1185">Reference proteome</keyword>
<evidence type="ECO:0000313" key="2">
    <source>
        <dbReference type="EMBL" id="KAK4223683.1"/>
    </source>
</evidence>
<feature type="transmembrane region" description="Helical" evidence="1">
    <location>
        <begin position="113"/>
        <end position="134"/>
    </location>
</feature>
<keyword evidence="1" id="KW-0812">Transmembrane</keyword>
<feature type="transmembrane region" description="Helical" evidence="1">
    <location>
        <begin position="85"/>
        <end position="106"/>
    </location>
</feature>
<feature type="transmembrane region" description="Helical" evidence="1">
    <location>
        <begin position="41"/>
        <end position="65"/>
    </location>
</feature>
<keyword evidence="1" id="KW-0472">Membrane</keyword>
<feature type="transmembrane region" description="Helical" evidence="1">
    <location>
        <begin position="182"/>
        <end position="203"/>
    </location>
</feature>
<gene>
    <name evidence="2" type="ORF">QBC38DRAFT_372649</name>
</gene>
<protein>
    <recommendedName>
        <fullName evidence="4">MARVEL domain-containing protein</fullName>
    </recommendedName>
</protein>
<evidence type="ECO:0000313" key="3">
    <source>
        <dbReference type="Proteomes" id="UP001301958"/>
    </source>
</evidence>
<organism evidence="2 3">
    <name type="scientific">Podospora fimiseda</name>
    <dbReference type="NCBI Taxonomy" id="252190"/>
    <lineage>
        <taxon>Eukaryota</taxon>
        <taxon>Fungi</taxon>
        <taxon>Dikarya</taxon>
        <taxon>Ascomycota</taxon>
        <taxon>Pezizomycotina</taxon>
        <taxon>Sordariomycetes</taxon>
        <taxon>Sordariomycetidae</taxon>
        <taxon>Sordariales</taxon>
        <taxon>Podosporaceae</taxon>
        <taxon>Podospora</taxon>
    </lineage>
</organism>